<evidence type="ECO:0000256" key="4">
    <source>
        <dbReference type="PROSITE-ProRule" id="PRU00284"/>
    </source>
</evidence>
<protein>
    <submittedName>
        <fullName evidence="9">Methyl-accepting chemotaxis protein</fullName>
    </submittedName>
</protein>
<comment type="caution">
    <text evidence="9">The sequence shown here is derived from an EMBL/GenBank/DDBJ whole genome shotgun (WGS) entry which is preliminary data.</text>
</comment>
<keyword evidence="10" id="KW-1185">Reference proteome</keyword>
<sequence length="531" mass="58158">MKLFLISAPAILISVVVASSSIWSMLSQSHANTNAVQAAKHKQTVIYEVIDAIQASHIYLLALVASTDSADIRKNAIGSIKSFSIIDEAMAKAIEKYPLQNQFKTLKDDITALKPVSMQIIKYGKRNKDNEAMTILNENEDKYAAVQKAASAILANEQEQLSELVQQNQIRSAQFGWILAGVIVISIILTSLFIWVTARYLSTSIERIKGRLDDFAKGDLTHSINKEQCSDEIGMALDTLLDSISIVNKIVNGIRNETNQVNVSSQNLEQYSNQTLDGLNTIREEIEELKKQIILVGESANDMSTNLDDSITLAEEVTDKNQHAESAIFASVERLSKFKTNSQTVIDNTAAFAQSANKIGDITGTINAISEQTNLLALNAAIEAARAGEQGRGFAVVADEVRQLAKRSTNAVTEISELANEMNARIKDTVTLFEDNVADLDTNVSQLESLTQAAKQSSESASSSICRIKTAKESYKVQQQFVNNIELFLEKLNTVSSKTQSDMKSLCNESMNLNTSTHSLDDLVASFKTEG</sequence>
<dbReference type="PROSITE" id="PS50111">
    <property type="entry name" value="CHEMOTAXIS_TRANSDUC_2"/>
    <property type="match status" value="1"/>
</dbReference>
<dbReference type="SUPFAM" id="SSF58104">
    <property type="entry name" value="Methyl-accepting chemotaxis protein (MCP) signaling domain"/>
    <property type="match status" value="1"/>
</dbReference>
<dbReference type="Gene3D" id="1.10.287.950">
    <property type="entry name" value="Methyl-accepting chemotaxis protein"/>
    <property type="match status" value="1"/>
</dbReference>
<reference evidence="9 10" key="1">
    <citation type="submission" date="2023-09" db="EMBL/GenBank/DDBJ databases">
        <authorList>
            <person name="Rey-Velasco X."/>
        </authorList>
    </citation>
    <scope>NUCLEOTIDE SEQUENCE [LARGE SCALE GENOMIC DNA]</scope>
    <source>
        <strain evidence="9 10">P117</strain>
    </source>
</reference>
<dbReference type="PANTHER" id="PTHR32089">
    <property type="entry name" value="METHYL-ACCEPTING CHEMOTAXIS PROTEIN MCPB"/>
    <property type="match status" value="1"/>
</dbReference>
<dbReference type="Proteomes" id="UP001253545">
    <property type="component" value="Unassembled WGS sequence"/>
</dbReference>
<dbReference type="RefSeq" id="WP_311366849.1">
    <property type="nucleotide sequence ID" value="NZ_JAVRHX010000001.1"/>
</dbReference>
<evidence type="ECO:0000313" key="10">
    <source>
        <dbReference type="Proteomes" id="UP001253545"/>
    </source>
</evidence>
<name>A0ABU2ZL29_9ALTE</name>
<evidence type="ECO:0000259" key="7">
    <source>
        <dbReference type="PROSITE" id="PS50111"/>
    </source>
</evidence>
<feature type="domain" description="Methyl-accepting transducer" evidence="7">
    <location>
        <begin position="257"/>
        <end position="493"/>
    </location>
</feature>
<evidence type="ECO:0000256" key="1">
    <source>
        <dbReference type="ARBA" id="ARBA00004370"/>
    </source>
</evidence>
<proteinExistence type="inferred from homology"/>
<keyword evidence="2 4" id="KW-0807">Transducer</keyword>
<keyword evidence="5" id="KW-0175">Coiled coil</keyword>
<dbReference type="InterPro" id="IPR003660">
    <property type="entry name" value="HAMP_dom"/>
</dbReference>
<dbReference type="PANTHER" id="PTHR32089:SF112">
    <property type="entry name" value="LYSOZYME-LIKE PROTEIN-RELATED"/>
    <property type="match status" value="1"/>
</dbReference>
<feature type="transmembrane region" description="Helical" evidence="6">
    <location>
        <begin position="175"/>
        <end position="201"/>
    </location>
</feature>
<evidence type="ECO:0000256" key="6">
    <source>
        <dbReference type="SAM" id="Phobius"/>
    </source>
</evidence>
<keyword evidence="6" id="KW-1133">Transmembrane helix</keyword>
<accession>A0ABU2ZL29</accession>
<evidence type="ECO:0000256" key="2">
    <source>
        <dbReference type="ARBA" id="ARBA00023224"/>
    </source>
</evidence>
<feature type="domain" description="HAMP" evidence="8">
    <location>
        <begin position="199"/>
        <end position="252"/>
    </location>
</feature>
<comment type="similarity">
    <text evidence="3">Belongs to the methyl-accepting chemotaxis (MCP) protein family.</text>
</comment>
<feature type="coiled-coil region" evidence="5">
    <location>
        <begin position="254"/>
        <end position="292"/>
    </location>
</feature>
<dbReference type="PRINTS" id="PR00260">
    <property type="entry name" value="CHEMTRNSDUCR"/>
</dbReference>
<keyword evidence="6" id="KW-0812">Transmembrane</keyword>
<comment type="subcellular location">
    <subcellularLocation>
        <location evidence="1">Membrane</location>
    </subcellularLocation>
</comment>
<evidence type="ECO:0000256" key="3">
    <source>
        <dbReference type="ARBA" id="ARBA00029447"/>
    </source>
</evidence>
<evidence type="ECO:0000313" key="9">
    <source>
        <dbReference type="EMBL" id="MDT0593327.1"/>
    </source>
</evidence>
<dbReference type="SMART" id="SM00283">
    <property type="entry name" value="MA"/>
    <property type="match status" value="1"/>
</dbReference>
<gene>
    <name evidence="9" type="ORF">RM552_00545</name>
</gene>
<evidence type="ECO:0000256" key="5">
    <source>
        <dbReference type="SAM" id="Coils"/>
    </source>
</evidence>
<dbReference type="EMBL" id="JAVRHX010000001">
    <property type="protein sequence ID" value="MDT0593327.1"/>
    <property type="molecule type" value="Genomic_DNA"/>
</dbReference>
<keyword evidence="6" id="KW-0472">Membrane</keyword>
<dbReference type="InterPro" id="IPR004089">
    <property type="entry name" value="MCPsignal_dom"/>
</dbReference>
<organism evidence="9 10">
    <name type="scientific">Glaciecola petra</name>
    <dbReference type="NCBI Taxonomy" id="3075602"/>
    <lineage>
        <taxon>Bacteria</taxon>
        <taxon>Pseudomonadati</taxon>
        <taxon>Pseudomonadota</taxon>
        <taxon>Gammaproteobacteria</taxon>
        <taxon>Alteromonadales</taxon>
        <taxon>Alteromonadaceae</taxon>
        <taxon>Glaciecola</taxon>
    </lineage>
</organism>
<dbReference type="PROSITE" id="PS50885">
    <property type="entry name" value="HAMP"/>
    <property type="match status" value="1"/>
</dbReference>
<dbReference type="Pfam" id="PF00015">
    <property type="entry name" value="MCPsignal"/>
    <property type="match status" value="1"/>
</dbReference>
<evidence type="ECO:0000259" key="8">
    <source>
        <dbReference type="PROSITE" id="PS50885"/>
    </source>
</evidence>
<dbReference type="InterPro" id="IPR004090">
    <property type="entry name" value="Chemotax_Me-accpt_rcpt"/>
</dbReference>